<organism evidence="2 3">
    <name type="scientific">Aureimonas glaciei</name>
    <dbReference type="NCBI Taxonomy" id="1776957"/>
    <lineage>
        <taxon>Bacteria</taxon>
        <taxon>Pseudomonadati</taxon>
        <taxon>Pseudomonadota</taxon>
        <taxon>Alphaproteobacteria</taxon>
        <taxon>Hyphomicrobiales</taxon>
        <taxon>Aurantimonadaceae</taxon>
        <taxon>Aureimonas</taxon>
    </lineage>
</organism>
<evidence type="ECO:0000313" key="2">
    <source>
        <dbReference type="EMBL" id="GGD40884.1"/>
    </source>
</evidence>
<sequence>MSLAARSAATDTRRPSRLGSDVAQPARVARRLTADGRSFGR</sequence>
<reference evidence="2" key="1">
    <citation type="journal article" date="2014" name="Int. J. Syst. Evol. Microbiol.">
        <title>Complete genome sequence of Corynebacterium casei LMG S-19264T (=DSM 44701T), isolated from a smear-ripened cheese.</title>
        <authorList>
            <consortium name="US DOE Joint Genome Institute (JGI-PGF)"/>
            <person name="Walter F."/>
            <person name="Albersmeier A."/>
            <person name="Kalinowski J."/>
            <person name="Ruckert C."/>
        </authorList>
    </citation>
    <scope>NUCLEOTIDE SEQUENCE</scope>
    <source>
        <strain evidence="2">CGMCC 1.15493</strain>
    </source>
</reference>
<protein>
    <submittedName>
        <fullName evidence="2">Uncharacterized protein</fullName>
    </submittedName>
</protein>
<evidence type="ECO:0000256" key="1">
    <source>
        <dbReference type="SAM" id="MobiDB-lite"/>
    </source>
</evidence>
<dbReference type="AlphaFoldDB" id="A0A917DIA9"/>
<comment type="caution">
    <text evidence="2">The sequence shown here is derived from an EMBL/GenBank/DDBJ whole genome shotgun (WGS) entry which is preliminary data.</text>
</comment>
<evidence type="ECO:0000313" key="3">
    <source>
        <dbReference type="Proteomes" id="UP000613160"/>
    </source>
</evidence>
<reference evidence="2" key="2">
    <citation type="submission" date="2020-09" db="EMBL/GenBank/DDBJ databases">
        <authorList>
            <person name="Sun Q."/>
            <person name="Zhou Y."/>
        </authorList>
    </citation>
    <scope>NUCLEOTIDE SEQUENCE</scope>
    <source>
        <strain evidence="2">CGMCC 1.15493</strain>
    </source>
</reference>
<feature type="region of interest" description="Disordered" evidence="1">
    <location>
        <begin position="1"/>
        <end position="41"/>
    </location>
</feature>
<proteinExistence type="predicted"/>
<gene>
    <name evidence="2" type="ORF">GCM10011335_49510</name>
</gene>
<keyword evidence="3" id="KW-1185">Reference proteome</keyword>
<dbReference type="EMBL" id="BMJJ01000017">
    <property type="protein sequence ID" value="GGD40884.1"/>
    <property type="molecule type" value="Genomic_DNA"/>
</dbReference>
<name>A0A917DIA9_9HYPH</name>
<accession>A0A917DIA9</accession>
<dbReference type="Proteomes" id="UP000613160">
    <property type="component" value="Unassembled WGS sequence"/>
</dbReference>
<dbReference type="RefSeq" id="WP_274604643.1">
    <property type="nucleotide sequence ID" value="NZ_BMJJ01000017.1"/>
</dbReference>